<sequence>MGKTLRIEKTALTISSDLSLKIKGCPCVMSRLLLMSVFVVAVVCVHSSSSSTSQIRQKRGFRNAALSTARGFGKRTQQDTLLEEALARPVASSWLAEQMVRNPVLARVFVDKMVDQNGDGMIQPEEMYPTV</sequence>
<evidence type="ECO:0008006" key="3">
    <source>
        <dbReference type="Google" id="ProtNLM"/>
    </source>
</evidence>
<accession>A0AAV6TVU3</accession>
<keyword evidence="2" id="KW-1185">Reference proteome</keyword>
<proteinExistence type="predicted"/>
<dbReference type="Proteomes" id="UP000827092">
    <property type="component" value="Unassembled WGS sequence"/>
</dbReference>
<organism evidence="1 2">
    <name type="scientific">Oedothorax gibbosus</name>
    <dbReference type="NCBI Taxonomy" id="931172"/>
    <lineage>
        <taxon>Eukaryota</taxon>
        <taxon>Metazoa</taxon>
        <taxon>Ecdysozoa</taxon>
        <taxon>Arthropoda</taxon>
        <taxon>Chelicerata</taxon>
        <taxon>Arachnida</taxon>
        <taxon>Araneae</taxon>
        <taxon>Araneomorphae</taxon>
        <taxon>Entelegynae</taxon>
        <taxon>Araneoidea</taxon>
        <taxon>Linyphiidae</taxon>
        <taxon>Erigoninae</taxon>
        <taxon>Oedothorax</taxon>
    </lineage>
</organism>
<dbReference type="AlphaFoldDB" id="A0AAV6TVU3"/>
<dbReference type="InterPro" id="IPR018247">
    <property type="entry name" value="EF_Hand_1_Ca_BS"/>
</dbReference>
<comment type="caution">
    <text evidence="1">The sequence shown here is derived from an EMBL/GenBank/DDBJ whole genome shotgun (WGS) entry which is preliminary data.</text>
</comment>
<evidence type="ECO:0000313" key="1">
    <source>
        <dbReference type="EMBL" id="KAG8175879.1"/>
    </source>
</evidence>
<dbReference type="PROSITE" id="PS00018">
    <property type="entry name" value="EF_HAND_1"/>
    <property type="match status" value="1"/>
</dbReference>
<reference evidence="1 2" key="1">
    <citation type="journal article" date="2022" name="Nat. Ecol. Evol.">
        <title>A masculinizing supergene underlies an exaggerated male reproductive morph in a spider.</title>
        <authorList>
            <person name="Hendrickx F."/>
            <person name="De Corte Z."/>
            <person name="Sonet G."/>
            <person name="Van Belleghem S.M."/>
            <person name="Kostlbacher S."/>
            <person name="Vangestel C."/>
        </authorList>
    </citation>
    <scope>NUCLEOTIDE SEQUENCE [LARGE SCALE GENOMIC DNA]</scope>
    <source>
        <strain evidence="1">W744_W776</strain>
    </source>
</reference>
<dbReference type="EMBL" id="JAFNEN010000944">
    <property type="protein sequence ID" value="KAG8175879.1"/>
    <property type="molecule type" value="Genomic_DNA"/>
</dbReference>
<evidence type="ECO:0000313" key="2">
    <source>
        <dbReference type="Proteomes" id="UP000827092"/>
    </source>
</evidence>
<protein>
    <recommendedName>
        <fullName evidence="3">Allatotropin</fullName>
    </recommendedName>
</protein>
<name>A0AAV6TVU3_9ARAC</name>
<gene>
    <name evidence="1" type="ORF">JTE90_004933</name>
</gene>